<feature type="compositionally biased region" description="Acidic residues" evidence="1">
    <location>
        <begin position="86"/>
        <end position="101"/>
    </location>
</feature>
<reference evidence="3" key="1">
    <citation type="journal article" date="2020" name="Stud. Mycol.">
        <title>101 Dothideomycetes genomes: a test case for predicting lifestyles and emergence of pathogens.</title>
        <authorList>
            <person name="Haridas S."/>
            <person name="Albert R."/>
            <person name="Binder M."/>
            <person name="Bloem J."/>
            <person name="Labutti K."/>
            <person name="Salamov A."/>
            <person name="Andreopoulos B."/>
            <person name="Baker S."/>
            <person name="Barry K."/>
            <person name="Bills G."/>
            <person name="Bluhm B."/>
            <person name="Cannon C."/>
            <person name="Castanera R."/>
            <person name="Culley D."/>
            <person name="Daum C."/>
            <person name="Ezra D."/>
            <person name="Gonzalez J."/>
            <person name="Henrissat B."/>
            <person name="Kuo A."/>
            <person name="Liang C."/>
            <person name="Lipzen A."/>
            <person name="Lutzoni F."/>
            <person name="Magnuson J."/>
            <person name="Mondo S."/>
            <person name="Nolan M."/>
            <person name="Ohm R."/>
            <person name="Pangilinan J."/>
            <person name="Park H.-J."/>
            <person name="Ramirez L."/>
            <person name="Alfaro M."/>
            <person name="Sun H."/>
            <person name="Tritt A."/>
            <person name="Yoshinaga Y."/>
            <person name="Zwiers L.-H."/>
            <person name="Turgeon B."/>
            <person name="Goodwin S."/>
            <person name="Spatafora J."/>
            <person name="Crous P."/>
            <person name="Grigoriev I."/>
        </authorList>
    </citation>
    <scope>NUCLEOTIDE SEQUENCE</scope>
    <source>
        <strain evidence="3">CBS 119687</strain>
    </source>
</reference>
<feature type="compositionally biased region" description="Low complexity" evidence="1">
    <location>
        <begin position="102"/>
        <end position="112"/>
    </location>
</feature>
<evidence type="ECO:0000313" key="3">
    <source>
        <dbReference type="EMBL" id="KAF2128996.1"/>
    </source>
</evidence>
<dbReference type="PANTHER" id="PTHR21310:SF56">
    <property type="entry name" value="AMINOGLYCOSIDE PHOSPHOTRANSFERASE DOMAIN-CONTAINING PROTEIN"/>
    <property type="match status" value="1"/>
</dbReference>
<gene>
    <name evidence="3" type="ORF">P153DRAFT_431812</name>
</gene>
<dbReference type="Proteomes" id="UP000799771">
    <property type="component" value="Unassembled WGS sequence"/>
</dbReference>
<protein>
    <recommendedName>
        <fullName evidence="2">Aminoglycoside phosphotransferase domain-containing protein</fullName>
    </recommendedName>
</protein>
<keyword evidence="4" id="KW-1185">Reference proteome</keyword>
<dbReference type="InterPro" id="IPR051678">
    <property type="entry name" value="AGP_Transferase"/>
</dbReference>
<name>A0A6A6ABP8_9PLEO</name>
<feature type="domain" description="Aminoglycoside phosphotransferase" evidence="2">
    <location>
        <begin position="168"/>
        <end position="395"/>
    </location>
</feature>
<evidence type="ECO:0000259" key="2">
    <source>
        <dbReference type="Pfam" id="PF01636"/>
    </source>
</evidence>
<evidence type="ECO:0000313" key="4">
    <source>
        <dbReference type="Proteomes" id="UP000799771"/>
    </source>
</evidence>
<proteinExistence type="predicted"/>
<dbReference type="InterPro" id="IPR011009">
    <property type="entry name" value="Kinase-like_dom_sf"/>
</dbReference>
<feature type="region of interest" description="Disordered" evidence="1">
    <location>
        <begin position="66"/>
        <end position="113"/>
    </location>
</feature>
<dbReference type="RefSeq" id="XP_033523385.1">
    <property type="nucleotide sequence ID" value="XM_033672926.1"/>
</dbReference>
<organism evidence="3 4">
    <name type="scientific">Dothidotthia symphoricarpi CBS 119687</name>
    <dbReference type="NCBI Taxonomy" id="1392245"/>
    <lineage>
        <taxon>Eukaryota</taxon>
        <taxon>Fungi</taxon>
        <taxon>Dikarya</taxon>
        <taxon>Ascomycota</taxon>
        <taxon>Pezizomycotina</taxon>
        <taxon>Dothideomycetes</taxon>
        <taxon>Pleosporomycetidae</taxon>
        <taxon>Pleosporales</taxon>
        <taxon>Dothidotthiaceae</taxon>
        <taxon>Dothidotthia</taxon>
    </lineage>
</organism>
<dbReference type="PANTHER" id="PTHR21310">
    <property type="entry name" value="AMINOGLYCOSIDE PHOSPHOTRANSFERASE-RELATED-RELATED"/>
    <property type="match status" value="1"/>
</dbReference>
<dbReference type="InterPro" id="IPR002575">
    <property type="entry name" value="Aminoglycoside_PTrfase"/>
</dbReference>
<dbReference type="OrthoDB" id="10003767at2759"/>
<accession>A0A6A6ABP8</accession>
<evidence type="ECO:0000256" key="1">
    <source>
        <dbReference type="SAM" id="MobiDB-lite"/>
    </source>
</evidence>
<dbReference type="Pfam" id="PF01636">
    <property type="entry name" value="APH"/>
    <property type="match status" value="1"/>
</dbReference>
<dbReference type="EMBL" id="ML977507">
    <property type="protein sequence ID" value="KAF2128996.1"/>
    <property type="molecule type" value="Genomic_DNA"/>
</dbReference>
<sequence>MPTHRMQRARTKNAPVKVFVPPNTHISFLPSGKVGLFLPHDIENQTEYQPKMSDRDCQPGNMVELEDVLSPPLPTPDALSHHTPPSDDDDNDDDDDDDDNDTSSTTSTTSTTQWAHEPFTTFHPRVLSLAHTLWPLAPPSSITIERMQGGGYNRIIGIAIPSLGVNCVLRIPRMDAARLDRDVAALRYVGDMGGVPVPRVVGFDGGRENEVGERFMVITRLEGGSLLGEWGGLGGEGRRRVAEDLGRVLRRLMDVTSSTAGWLCLPSNDNDNANDIDNASRDEVIIEPFFEWEGSPQRQDKPPPTIRKLLETNFQDRKDDGLINLPADVLRPKFMDQFIVMASELEEDGWFADNEISLCHLDLEPRNILCGTTPDCPTPHITAVLDWDDAVLAPTFMSCTPPTWIWAWDDDEDDNELRANDMPATEEDGILKRAFEDAAGPKYLRYAYEPAYRLARRLVQFAIDGMKYSHDITEAEEMLREWKEIRRVRREARGDGVDGRHPLGHVFPFLNEDRAGMRHPLGHVFPFLNGCSA</sequence>
<dbReference type="AlphaFoldDB" id="A0A6A6ABP8"/>
<dbReference type="GeneID" id="54413358"/>
<dbReference type="SUPFAM" id="SSF56112">
    <property type="entry name" value="Protein kinase-like (PK-like)"/>
    <property type="match status" value="1"/>
</dbReference>
<dbReference type="Gene3D" id="3.90.1200.10">
    <property type="match status" value="1"/>
</dbReference>